<dbReference type="GO" id="GO:0005886">
    <property type="term" value="C:plasma membrane"/>
    <property type="evidence" value="ECO:0007669"/>
    <property type="project" value="UniProtKB-SubCell"/>
</dbReference>
<keyword evidence="3 7" id="KW-0812">Transmembrane</keyword>
<feature type="transmembrane region" description="Helical" evidence="7">
    <location>
        <begin position="261"/>
        <end position="280"/>
    </location>
</feature>
<feature type="domain" description="SSD" evidence="8">
    <location>
        <begin position="713"/>
        <end position="840"/>
    </location>
</feature>
<dbReference type="RefSeq" id="WP_007017044.1">
    <property type="nucleotide sequence ID" value="NZ_CH724113.1"/>
</dbReference>
<feature type="transmembrane region" description="Helical" evidence="7">
    <location>
        <begin position="789"/>
        <end position="807"/>
    </location>
</feature>
<dbReference type="Pfam" id="PF03176">
    <property type="entry name" value="MMPL"/>
    <property type="match status" value="2"/>
</dbReference>
<keyword evidence="5 7" id="KW-0472">Membrane</keyword>
<dbReference type="Gene3D" id="1.20.1640.10">
    <property type="entry name" value="Multidrug efflux transporter AcrB transmembrane domain"/>
    <property type="match status" value="2"/>
</dbReference>
<dbReference type="STRING" id="207949.RED65_09534"/>
<gene>
    <name evidence="9" type="ORF">RED65_09534</name>
</gene>
<feature type="transmembrane region" description="Helical" evidence="7">
    <location>
        <begin position="364"/>
        <end position="383"/>
    </location>
</feature>
<accession>Q1N6G9</accession>
<evidence type="ECO:0000256" key="7">
    <source>
        <dbReference type="SAM" id="Phobius"/>
    </source>
</evidence>
<dbReference type="InterPro" id="IPR000731">
    <property type="entry name" value="SSD"/>
</dbReference>
<evidence type="ECO:0000259" key="8">
    <source>
        <dbReference type="PROSITE" id="PS50156"/>
    </source>
</evidence>
<evidence type="ECO:0000313" key="10">
    <source>
        <dbReference type="Proteomes" id="UP000004263"/>
    </source>
</evidence>
<proteinExistence type="predicted"/>
<dbReference type="Proteomes" id="UP000004263">
    <property type="component" value="Unassembled WGS sequence"/>
</dbReference>
<sequence length="849" mass="95185">MSWLAGLYRNTILSYPKIILALVFLIVGLTLAIGAPRFELDASAESLVLENDQDLANYRMVAERFGSSEFLIVTFEPEWPLFSESSLTLLEALRDELLKVEGIESINSMLDVPLLENPPVPVSELLDNIKTLESPQADIGLAKKELSESPLYKEMLLNLDANITAMQLNLPYDEKHRALTKSRKNLWDKRDEQGLSAKEKQSLALLNQQIEDLNAKNAEKLHQTIVEIRGILENYESKAEIYLGGVPMIADDMITFVENDMYTFGLGVFLFLIITLLIIFRRARWVVIALSACTFTLMTMIGLLGIFEWQVTVISSNFASLLLIMTMSMCIHLIVRYREAHALEPDKSQKELVKTAVDHMFKPCLYMALTTMVAFNSLIFSGIRPVIDFGWMMATGVFMALIIVFILFPVLALLVGKQKEAANVKTHSPITDLFAWVTLQHGKKLIGFNIVLAVLAVLGISKLQVENSFIDYFHEDTEIHQGMIVVDKYLGGTTPMDVIIDFSPANDDSDKKVSSNNASSDSIEEFDDFASDFESDGFGDDFNDGFGASDEDETKYWFTLSKMEQIEAVHRYLDKQPEIGKVTSLATMIDVAESINEAPLGSVELALLYSVIPDEFKALVIDPYASPDHDQARINMRILDSQPDLKRDELLKRIHTGLQEELGLSEDEYMVSGMMVLYNNMLQSLFKSQILTLGAVFVGIMLMFMFLFQSWKLAVIAIVPNLLSAATVLGVMGWAGMPLDMMTITIAAIAIGIAVDDTIHYIHRFKEEFVEHRNYEEAIRRCHASIGKAVYYTSITVIVGFSILALSNFIPTIYFGLLTGLAMLIALVLVLTLLPRMILMFKPLGEEKE</sequence>
<evidence type="ECO:0000256" key="6">
    <source>
        <dbReference type="SAM" id="Coils"/>
    </source>
</evidence>
<dbReference type="PANTHER" id="PTHR33406">
    <property type="entry name" value="MEMBRANE PROTEIN MJ1562-RELATED"/>
    <property type="match status" value="1"/>
</dbReference>
<dbReference type="EMBL" id="AAQH01000001">
    <property type="protein sequence ID" value="EAT13623.1"/>
    <property type="molecule type" value="Genomic_DNA"/>
</dbReference>
<evidence type="ECO:0000313" key="9">
    <source>
        <dbReference type="EMBL" id="EAT13623.1"/>
    </source>
</evidence>
<dbReference type="HOGENOM" id="CLU_008861_3_1_6"/>
<organism evidence="9 10">
    <name type="scientific">Bermanella marisrubri</name>
    <dbReference type="NCBI Taxonomy" id="207949"/>
    <lineage>
        <taxon>Bacteria</taxon>
        <taxon>Pseudomonadati</taxon>
        <taxon>Pseudomonadota</taxon>
        <taxon>Gammaproteobacteria</taxon>
        <taxon>Oceanospirillales</taxon>
        <taxon>Oceanospirillaceae</taxon>
        <taxon>Bermanella</taxon>
    </lineage>
</organism>
<feature type="transmembrane region" description="Helical" evidence="7">
    <location>
        <begin position="690"/>
        <end position="708"/>
    </location>
</feature>
<feature type="transmembrane region" description="Helical" evidence="7">
    <location>
        <begin position="813"/>
        <end position="834"/>
    </location>
</feature>
<feature type="coiled-coil region" evidence="6">
    <location>
        <begin position="196"/>
        <end position="223"/>
    </location>
</feature>
<reference evidence="9 10" key="1">
    <citation type="submission" date="2006-03" db="EMBL/GenBank/DDBJ databases">
        <authorList>
            <person name="Pinhassi J."/>
            <person name="Pedros-Alio C."/>
            <person name="Ferriera S."/>
            <person name="Johnson J."/>
            <person name="Kravitz S."/>
            <person name="Halpern A."/>
            <person name="Remington K."/>
            <person name="Beeson K."/>
            <person name="Tran B."/>
            <person name="Rogers Y.-H."/>
            <person name="Friedman R."/>
            <person name="Venter J.C."/>
        </authorList>
    </citation>
    <scope>NUCLEOTIDE SEQUENCE [LARGE SCALE GENOMIC DNA]</scope>
    <source>
        <strain evidence="9 10">RED65</strain>
    </source>
</reference>
<feature type="transmembrane region" description="Helical" evidence="7">
    <location>
        <begin position="741"/>
        <end position="759"/>
    </location>
</feature>
<evidence type="ECO:0000256" key="1">
    <source>
        <dbReference type="ARBA" id="ARBA00004651"/>
    </source>
</evidence>
<dbReference type="PANTHER" id="PTHR33406:SF12">
    <property type="entry name" value="BLR2997 PROTEIN"/>
    <property type="match status" value="1"/>
</dbReference>
<evidence type="ECO:0000256" key="4">
    <source>
        <dbReference type="ARBA" id="ARBA00022989"/>
    </source>
</evidence>
<keyword evidence="2" id="KW-1003">Cell membrane</keyword>
<comment type="caution">
    <text evidence="9">The sequence shown here is derived from an EMBL/GenBank/DDBJ whole genome shotgun (WGS) entry which is preliminary data.</text>
</comment>
<feature type="transmembrane region" description="Helical" evidence="7">
    <location>
        <begin position="445"/>
        <end position="463"/>
    </location>
</feature>
<dbReference type="SUPFAM" id="SSF82866">
    <property type="entry name" value="Multidrug efflux transporter AcrB transmembrane domain"/>
    <property type="match status" value="2"/>
</dbReference>
<feature type="transmembrane region" description="Helical" evidence="7">
    <location>
        <begin position="287"/>
        <end position="307"/>
    </location>
</feature>
<dbReference type="OrthoDB" id="9759187at2"/>
<keyword evidence="10" id="KW-1185">Reference proteome</keyword>
<keyword evidence="4 7" id="KW-1133">Transmembrane helix</keyword>
<evidence type="ECO:0000256" key="2">
    <source>
        <dbReference type="ARBA" id="ARBA00022475"/>
    </source>
</evidence>
<dbReference type="InterPro" id="IPR050545">
    <property type="entry name" value="Mycobact_MmpL"/>
</dbReference>
<feature type="transmembrane region" description="Helical" evidence="7">
    <location>
        <begin position="715"/>
        <end position="735"/>
    </location>
</feature>
<dbReference type="AlphaFoldDB" id="Q1N6G9"/>
<name>Q1N6G9_9GAMM</name>
<keyword evidence="6" id="KW-0175">Coiled coil</keyword>
<evidence type="ECO:0000256" key="3">
    <source>
        <dbReference type="ARBA" id="ARBA00022692"/>
    </source>
</evidence>
<evidence type="ECO:0000256" key="5">
    <source>
        <dbReference type="ARBA" id="ARBA00023136"/>
    </source>
</evidence>
<protein>
    <submittedName>
        <fullName evidence="9">Membrane protein, putative</fullName>
    </submittedName>
</protein>
<dbReference type="InterPro" id="IPR004869">
    <property type="entry name" value="MMPL_dom"/>
</dbReference>
<dbReference type="PROSITE" id="PS50156">
    <property type="entry name" value="SSD"/>
    <property type="match status" value="1"/>
</dbReference>
<feature type="transmembrane region" description="Helical" evidence="7">
    <location>
        <begin position="389"/>
        <end position="415"/>
    </location>
</feature>
<comment type="subcellular location">
    <subcellularLocation>
        <location evidence="1">Cell membrane</location>
        <topology evidence="1">Multi-pass membrane protein</topology>
    </subcellularLocation>
</comment>
<feature type="transmembrane region" description="Helical" evidence="7">
    <location>
        <begin position="313"/>
        <end position="335"/>
    </location>
</feature>